<accession>A0ABQ0I9I3</accession>
<sequence length="38" mass="4078">MSKTVMFIANALNIGEPVNMFTLKLQHASVSNAVSSLL</sequence>
<dbReference type="EMBL" id="BAEK01000051">
    <property type="protein sequence ID" value="GAC05991.1"/>
    <property type="molecule type" value="Genomic_DNA"/>
</dbReference>
<gene>
    <name evidence="1" type="ORF">GAGA_3157</name>
</gene>
<proteinExistence type="predicted"/>
<reference evidence="1 2" key="1">
    <citation type="journal article" date="2014" name="Environ. Microbiol.">
        <title>Comparative genomics of the marine bacterial genus Glaciecola reveals the high degree of genomic diversity and genomic characteristic for cold adaptation.</title>
        <authorList>
            <person name="Qin Q.L."/>
            <person name="Xie B.B."/>
            <person name="Yu Y."/>
            <person name="Shu Y.L."/>
            <person name="Rong J.C."/>
            <person name="Zhang Y.J."/>
            <person name="Zhao D.L."/>
            <person name="Chen X.L."/>
            <person name="Zhang X.Y."/>
            <person name="Chen B."/>
            <person name="Zhou B.C."/>
            <person name="Zhang Y.Z."/>
        </authorList>
    </citation>
    <scope>NUCLEOTIDE SEQUENCE [LARGE SCALE GENOMIC DNA]</scope>
    <source>
        <strain evidence="1 2">NO2</strain>
    </source>
</reference>
<keyword evidence="2" id="KW-1185">Reference proteome</keyword>
<dbReference type="Proteomes" id="UP000008372">
    <property type="component" value="Unassembled WGS sequence"/>
</dbReference>
<protein>
    <submittedName>
        <fullName evidence="1">Uncharacterized protein</fullName>
    </submittedName>
</protein>
<evidence type="ECO:0000313" key="2">
    <source>
        <dbReference type="Proteomes" id="UP000008372"/>
    </source>
</evidence>
<name>A0ABQ0I9I3_9ALTE</name>
<organism evidence="1 2">
    <name type="scientific">Paraglaciecola agarilytica NO2</name>
    <dbReference type="NCBI Taxonomy" id="1125747"/>
    <lineage>
        <taxon>Bacteria</taxon>
        <taxon>Pseudomonadati</taxon>
        <taxon>Pseudomonadota</taxon>
        <taxon>Gammaproteobacteria</taxon>
        <taxon>Alteromonadales</taxon>
        <taxon>Alteromonadaceae</taxon>
        <taxon>Paraglaciecola</taxon>
    </lineage>
</organism>
<comment type="caution">
    <text evidence="1">The sequence shown here is derived from an EMBL/GenBank/DDBJ whole genome shotgun (WGS) entry which is preliminary data.</text>
</comment>
<evidence type="ECO:0000313" key="1">
    <source>
        <dbReference type="EMBL" id="GAC05991.1"/>
    </source>
</evidence>